<dbReference type="Gene3D" id="3.30.930.10">
    <property type="entry name" value="Bira Bifunctional Protein, Domain 2"/>
    <property type="match status" value="1"/>
</dbReference>
<protein>
    <submittedName>
        <fullName evidence="2">TLDc domain-containing protein</fullName>
    </submittedName>
</protein>
<dbReference type="InterPro" id="IPR045864">
    <property type="entry name" value="aa-tRNA-synth_II/BPL/LPL"/>
</dbReference>
<dbReference type="Proteomes" id="UP000095281">
    <property type="component" value="Unplaced"/>
</dbReference>
<dbReference type="AlphaFoldDB" id="A0A1I8B690"/>
<keyword evidence="1" id="KW-1185">Reference proteome</keyword>
<dbReference type="WBParaSite" id="MhA1_Contig1428.frz3.gene11">
    <property type="protein sequence ID" value="MhA1_Contig1428.frz3.gene11"/>
    <property type="gene ID" value="MhA1_Contig1428.frz3.gene11"/>
</dbReference>
<organism evidence="1 2">
    <name type="scientific">Meloidogyne hapla</name>
    <name type="common">Root-knot nematode worm</name>
    <dbReference type="NCBI Taxonomy" id="6305"/>
    <lineage>
        <taxon>Eukaryota</taxon>
        <taxon>Metazoa</taxon>
        <taxon>Ecdysozoa</taxon>
        <taxon>Nematoda</taxon>
        <taxon>Chromadorea</taxon>
        <taxon>Rhabditida</taxon>
        <taxon>Tylenchina</taxon>
        <taxon>Tylenchomorpha</taxon>
        <taxon>Tylenchoidea</taxon>
        <taxon>Meloidogynidae</taxon>
        <taxon>Meloidogyninae</taxon>
        <taxon>Meloidogyne</taxon>
    </lineage>
</organism>
<proteinExistence type="predicted"/>
<evidence type="ECO:0000313" key="2">
    <source>
        <dbReference type="WBParaSite" id="MhA1_Contig1428.frz3.gene11"/>
    </source>
</evidence>
<reference evidence="2" key="1">
    <citation type="submission" date="2016-11" db="UniProtKB">
        <authorList>
            <consortium name="WormBaseParasite"/>
        </authorList>
    </citation>
    <scope>IDENTIFICATION</scope>
</reference>
<sequence length="179" mass="19964">MTFKQNELFGDVVKPFFEENKPNFIHTPHTVDLLKGKLQETLTSLCTAIFSGTRLHGSNVQLTTENNTNNTLASQLFGLQVFCDGNWKKLFGACIINQKLLNITGNKDRVGVAFWFGLEHISMNIIGTNDVLNVWDSPNVMSSSRVNLFPNALQVDDISLFEEAILSPPITEEADSDED</sequence>
<name>A0A1I8B690_MELHA</name>
<evidence type="ECO:0000313" key="1">
    <source>
        <dbReference type="Proteomes" id="UP000095281"/>
    </source>
</evidence>
<accession>A0A1I8B690</accession>